<keyword evidence="2" id="KW-1185">Reference proteome</keyword>
<comment type="caution">
    <text evidence="1">The sequence shown here is derived from an EMBL/GenBank/DDBJ whole genome shotgun (WGS) entry which is preliminary data.</text>
</comment>
<dbReference type="EMBL" id="JAXCGZ010004403">
    <property type="protein sequence ID" value="KAK7081835.1"/>
    <property type="molecule type" value="Genomic_DNA"/>
</dbReference>
<protein>
    <submittedName>
        <fullName evidence="1">Uncharacterized protein</fullName>
    </submittedName>
</protein>
<proteinExistence type="predicted"/>
<dbReference type="Proteomes" id="UP001381693">
    <property type="component" value="Unassembled WGS sequence"/>
</dbReference>
<accession>A0AAN9AD91</accession>
<evidence type="ECO:0000313" key="2">
    <source>
        <dbReference type="Proteomes" id="UP001381693"/>
    </source>
</evidence>
<evidence type="ECO:0000313" key="1">
    <source>
        <dbReference type="EMBL" id="KAK7081835.1"/>
    </source>
</evidence>
<sequence>MTALTKLNGLMVQSRRMNVQLAKRHWRNTNEKTVLFEDVENEAQKEETSSKLTTEEINATILQICQQQWQQHCRRNRDRGKSQIRSCCISVPLEGGGSSFPFMFPRLVKVNKMGWN</sequence>
<reference evidence="1 2" key="1">
    <citation type="submission" date="2023-11" db="EMBL/GenBank/DDBJ databases">
        <title>Halocaridina rubra genome assembly.</title>
        <authorList>
            <person name="Smith C."/>
        </authorList>
    </citation>
    <scope>NUCLEOTIDE SEQUENCE [LARGE SCALE GENOMIC DNA]</scope>
    <source>
        <strain evidence="1">EP-1</strain>
        <tissue evidence="1">Whole</tissue>
    </source>
</reference>
<name>A0AAN9AD91_HALRR</name>
<dbReference type="AlphaFoldDB" id="A0AAN9AD91"/>
<gene>
    <name evidence="1" type="ORF">SK128_012928</name>
</gene>
<organism evidence="1 2">
    <name type="scientific">Halocaridina rubra</name>
    <name type="common">Hawaiian red shrimp</name>
    <dbReference type="NCBI Taxonomy" id="373956"/>
    <lineage>
        <taxon>Eukaryota</taxon>
        <taxon>Metazoa</taxon>
        <taxon>Ecdysozoa</taxon>
        <taxon>Arthropoda</taxon>
        <taxon>Crustacea</taxon>
        <taxon>Multicrustacea</taxon>
        <taxon>Malacostraca</taxon>
        <taxon>Eumalacostraca</taxon>
        <taxon>Eucarida</taxon>
        <taxon>Decapoda</taxon>
        <taxon>Pleocyemata</taxon>
        <taxon>Caridea</taxon>
        <taxon>Atyoidea</taxon>
        <taxon>Atyidae</taxon>
        <taxon>Halocaridina</taxon>
    </lineage>
</organism>